<organism evidence="5 6">
    <name type="scientific">Paenibacillus roseus</name>
    <dbReference type="NCBI Taxonomy" id="2798579"/>
    <lineage>
        <taxon>Bacteria</taxon>
        <taxon>Bacillati</taxon>
        <taxon>Bacillota</taxon>
        <taxon>Bacilli</taxon>
        <taxon>Bacillales</taxon>
        <taxon>Paenibacillaceae</taxon>
        <taxon>Paenibacillus</taxon>
    </lineage>
</organism>
<dbReference type="RefSeq" id="WP_199019386.1">
    <property type="nucleotide sequence ID" value="NZ_JAELUP010000057.1"/>
</dbReference>
<dbReference type="CDD" id="cd00093">
    <property type="entry name" value="HTH_XRE"/>
    <property type="match status" value="1"/>
</dbReference>
<dbReference type="Pfam" id="PF01381">
    <property type="entry name" value="HTH_3"/>
    <property type="match status" value="1"/>
</dbReference>
<dbReference type="PANTHER" id="PTHR46797:SF23">
    <property type="entry name" value="HTH-TYPE TRANSCRIPTIONAL REGULATOR SUTR"/>
    <property type="match status" value="1"/>
</dbReference>
<accession>A0A934J5C0</accession>
<evidence type="ECO:0000313" key="6">
    <source>
        <dbReference type="Proteomes" id="UP000640274"/>
    </source>
</evidence>
<protein>
    <submittedName>
        <fullName evidence="5">Helix-turn-helix domain-containing protein</fullName>
    </submittedName>
</protein>
<evidence type="ECO:0000256" key="1">
    <source>
        <dbReference type="ARBA" id="ARBA00023015"/>
    </source>
</evidence>
<reference evidence="5" key="1">
    <citation type="submission" date="2020-12" db="EMBL/GenBank/DDBJ databases">
        <authorList>
            <person name="Huq M.A."/>
        </authorList>
    </citation>
    <scope>NUCLEOTIDE SEQUENCE</scope>
    <source>
        <strain evidence="5">MAHUQ-46</strain>
    </source>
</reference>
<dbReference type="EMBL" id="JAELUP010000057">
    <property type="protein sequence ID" value="MBJ6361833.1"/>
    <property type="molecule type" value="Genomic_DNA"/>
</dbReference>
<dbReference type="SMART" id="SM00530">
    <property type="entry name" value="HTH_XRE"/>
    <property type="match status" value="1"/>
</dbReference>
<dbReference type="Gene3D" id="1.10.260.40">
    <property type="entry name" value="lambda repressor-like DNA-binding domains"/>
    <property type="match status" value="1"/>
</dbReference>
<dbReference type="GO" id="GO:0003700">
    <property type="term" value="F:DNA-binding transcription factor activity"/>
    <property type="evidence" value="ECO:0007669"/>
    <property type="project" value="TreeGrafter"/>
</dbReference>
<dbReference type="InterPro" id="IPR050807">
    <property type="entry name" value="TransReg_Diox_bact_type"/>
</dbReference>
<dbReference type="GO" id="GO:0003677">
    <property type="term" value="F:DNA binding"/>
    <property type="evidence" value="ECO:0007669"/>
    <property type="project" value="UniProtKB-KW"/>
</dbReference>
<dbReference type="InterPro" id="IPR010982">
    <property type="entry name" value="Lambda_DNA-bd_dom_sf"/>
</dbReference>
<proteinExistence type="predicted"/>
<dbReference type="InterPro" id="IPR001387">
    <property type="entry name" value="Cro/C1-type_HTH"/>
</dbReference>
<name>A0A934J5C0_9BACL</name>
<sequence length="117" mass="12817">MSTIQNIGEKIRILRLQKGLSQEQLALHAGLNTSYLGQVERGEKNPTIKTLDKIACGLDTSIENLIASSEQRNGTSKDKNAVLTVLTSDDLRQLIIDTIKNNVPDTHSGLSKCNDDK</sequence>
<evidence type="ECO:0000256" key="2">
    <source>
        <dbReference type="ARBA" id="ARBA00023125"/>
    </source>
</evidence>
<evidence type="ECO:0000313" key="5">
    <source>
        <dbReference type="EMBL" id="MBJ6361833.1"/>
    </source>
</evidence>
<keyword evidence="1" id="KW-0805">Transcription regulation</keyword>
<keyword evidence="3" id="KW-0804">Transcription</keyword>
<dbReference type="AlphaFoldDB" id="A0A934J5C0"/>
<gene>
    <name evidence="5" type="ORF">JFN88_11205</name>
</gene>
<evidence type="ECO:0000256" key="3">
    <source>
        <dbReference type="ARBA" id="ARBA00023163"/>
    </source>
</evidence>
<keyword evidence="6" id="KW-1185">Reference proteome</keyword>
<keyword evidence="2" id="KW-0238">DNA-binding</keyword>
<dbReference type="SUPFAM" id="SSF47413">
    <property type="entry name" value="lambda repressor-like DNA-binding domains"/>
    <property type="match status" value="1"/>
</dbReference>
<dbReference type="Proteomes" id="UP000640274">
    <property type="component" value="Unassembled WGS sequence"/>
</dbReference>
<evidence type="ECO:0000259" key="4">
    <source>
        <dbReference type="PROSITE" id="PS50943"/>
    </source>
</evidence>
<comment type="caution">
    <text evidence="5">The sequence shown here is derived from an EMBL/GenBank/DDBJ whole genome shotgun (WGS) entry which is preliminary data.</text>
</comment>
<dbReference type="PROSITE" id="PS50943">
    <property type="entry name" value="HTH_CROC1"/>
    <property type="match status" value="1"/>
</dbReference>
<feature type="domain" description="HTH cro/C1-type" evidence="4">
    <location>
        <begin position="11"/>
        <end position="65"/>
    </location>
</feature>
<dbReference type="PANTHER" id="PTHR46797">
    <property type="entry name" value="HTH-TYPE TRANSCRIPTIONAL REGULATOR"/>
    <property type="match status" value="1"/>
</dbReference>
<dbReference type="GO" id="GO:0005829">
    <property type="term" value="C:cytosol"/>
    <property type="evidence" value="ECO:0007669"/>
    <property type="project" value="TreeGrafter"/>
</dbReference>